<evidence type="ECO:0000256" key="1">
    <source>
        <dbReference type="SAM" id="SignalP"/>
    </source>
</evidence>
<name>A0ABW3RGH2_9SPHI</name>
<accession>A0ABW3RGH2</accession>
<dbReference type="InterPro" id="IPR045175">
    <property type="entry name" value="M28_fam"/>
</dbReference>
<keyword evidence="1" id="KW-0732">Signal</keyword>
<comment type="caution">
    <text evidence="3">The sequence shown here is derived from an EMBL/GenBank/DDBJ whole genome shotgun (WGS) entry which is preliminary data.</text>
</comment>
<feature type="signal peptide" evidence="1">
    <location>
        <begin position="1"/>
        <end position="20"/>
    </location>
</feature>
<evidence type="ECO:0000313" key="3">
    <source>
        <dbReference type="EMBL" id="MFD1164141.1"/>
    </source>
</evidence>
<sequence>MRNQLLSLLFLALLSNFSIAQETQITSTENISRILNTLASDDMRGRSALNINDIGKAADFIANEFKEIGLKPYAEETFRQSFIVERSKVTEQNVKFGKKNLPEDEFLIWGDLNGTITEKDKNTKQYTITDEQDFSQEFRNIVQKDTSTAVILVGKKHAPLLARFKKIYNREQVKFKDQNTSSKGAKVFIIADGIENKYNISQKKDSQEFSMFNVAGIIPGKSKPDEFVIISCHYDHIGIIQPVEQDSIANGADDDASGTTAMIELARYYKKLNNNERTLIFVAFTGEEIGMFGSKYFSNNIDPEKVVAMINIEMIGKDSKFGPNSLYITGYEASDLGKLMQENLKGSAFTFHPDPYTTQNLFYRSDNAVLAALGVPAHTFSTSQIDKDQYYHTVKDEVSTLDINNIKSSIEAIATGAIGIINGSQTPSRVEKLRD</sequence>
<evidence type="ECO:0000259" key="2">
    <source>
        <dbReference type="Pfam" id="PF04389"/>
    </source>
</evidence>
<dbReference type="EMBL" id="JBHTKY010000001">
    <property type="protein sequence ID" value="MFD1164141.1"/>
    <property type="molecule type" value="Genomic_DNA"/>
</dbReference>
<dbReference type="Gene3D" id="3.40.630.10">
    <property type="entry name" value="Zn peptidases"/>
    <property type="match status" value="1"/>
</dbReference>
<keyword evidence="4" id="KW-1185">Reference proteome</keyword>
<feature type="domain" description="Peptidase M28" evidence="2">
    <location>
        <begin position="213"/>
        <end position="414"/>
    </location>
</feature>
<gene>
    <name evidence="3" type="ORF">ACFQ2C_00830</name>
</gene>
<dbReference type="RefSeq" id="WP_380894414.1">
    <property type="nucleotide sequence ID" value="NZ_JBHTKY010000001.1"/>
</dbReference>
<dbReference type="InterPro" id="IPR007484">
    <property type="entry name" value="Peptidase_M28"/>
</dbReference>
<dbReference type="PANTHER" id="PTHR12147">
    <property type="entry name" value="METALLOPEPTIDASE M28 FAMILY MEMBER"/>
    <property type="match status" value="1"/>
</dbReference>
<dbReference type="Proteomes" id="UP001597205">
    <property type="component" value="Unassembled WGS sequence"/>
</dbReference>
<organism evidence="3 4">
    <name type="scientific">Sphingobacterium daejeonense</name>
    <dbReference type="NCBI Taxonomy" id="371142"/>
    <lineage>
        <taxon>Bacteria</taxon>
        <taxon>Pseudomonadati</taxon>
        <taxon>Bacteroidota</taxon>
        <taxon>Sphingobacteriia</taxon>
        <taxon>Sphingobacteriales</taxon>
        <taxon>Sphingobacteriaceae</taxon>
        <taxon>Sphingobacterium</taxon>
    </lineage>
</organism>
<dbReference type="PANTHER" id="PTHR12147:SF26">
    <property type="entry name" value="PEPTIDASE M28 DOMAIN-CONTAINING PROTEIN"/>
    <property type="match status" value="1"/>
</dbReference>
<dbReference type="SUPFAM" id="SSF53187">
    <property type="entry name" value="Zn-dependent exopeptidases"/>
    <property type="match status" value="1"/>
</dbReference>
<evidence type="ECO:0000313" key="4">
    <source>
        <dbReference type="Proteomes" id="UP001597205"/>
    </source>
</evidence>
<reference evidence="4" key="1">
    <citation type="journal article" date="2019" name="Int. J. Syst. Evol. Microbiol.">
        <title>The Global Catalogue of Microorganisms (GCM) 10K type strain sequencing project: providing services to taxonomists for standard genome sequencing and annotation.</title>
        <authorList>
            <consortium name="The Broad Institute Genomics Platform"/>
            <consortium name="The Broad Institute Genome Sequencing Center for Infectious Disease"/>
            <person name="Wu L."/>
            <person name="Ma J."/>
        </authorList>
    </citation>
    <scope>NUCLEOTIDE SEQUENCE [LARGE SCALE GENOMIC DNA]</scope>
    <source>
        <strain evidence="4">CCUG 52468</strain>
    </source>
</reference>
<dbReference type="Pfam" id="PF04389">
    <property type="entry name" value="Peptidase_M28"/>
    <property type="match status" value="1"/>
</dbReference>
<feature type="chain" id="PRO_5047030145" evidence="1">
    <location>
        <begin position="21"/>
        <end position="435"/>
    </location>
</feature>
<proteinExistence type="predicted"/>
<protein>
    <submittedName>
        <fullName evidence="3">M28 family metallopeptidase</fullName>
    </submittedName>
</protein>